<dbReference type="PROSITE" id="PS50110">
    <property type="entry name" value="RESPONSE_REGULATORY"/>
    <property type="match status" value="1"/>
</dbReference>
<dbReference type="KEGG" id="dba:Dbac_3438"/>
<name>C7LQK4_DESBD</name>
<dbReference type="InterPro" id="IPR025944">
    <property type="entry name" value="Sigma_54_int_dom_CS"/>
</dbReference>
<dbReference type="PRINTS" id="PR01590">
    <property type="entry name" value="HTHFIS"/>
</dbReference>
<keyword evidence="4" id="KW-0238">DNA-binding</keyword>
<sequence>MTEAQKNILAVDADPVQRQALAELLASDEHAVLLASGAEEALLKLENGQVDLVIAEEEMPGMSGRELLWECVRRWPGLPFIMLTGSGTVSSAVAAIKDGAADYLARPVDGQELLRGVARILASSGGRAWARSGNLLTDELWGGKSPSMQRLYKLIERVAPTEATILLLGESGTGKEKIAGLLHRLSQRSRGPLVIVDCGSTPSTLLESELFGHAKGSFTNAYKDKKGLVAEAHGGTLFLDEIGNISSEMQLRLLRFLQERKIRRVGDLAETAVNCRVIAATNADLAELVRSGEFREDLYYRLKVINIQVPPLRERKADIPVLAERFLQLFAEDGPLPRLDAEVAEAILDYPWPGNVRELRNMLEAAVILSSDGVIRMEDMQFEDSYEDTPLPGNLLSLSGSEKQVVLNALERSSWVVKDAADLLGVSRRTMHYKIKKFQIDTTKRSA</sequence>
<keyword evidence="1" id="KW-0547">Nucleotide-binding</keyword>
<evidence type="ECO:0000256" key="2">
    <source>
        <dbReference type="ARBA" id="ARBA00022840"/>
    </source>
</evidence>
<dbReference type="Proteomes" id="UP000002216">
    <property type="component" value="Chromosome"/>
</dbReference>
<dbReference type="InterPro" id="IPR025662">
    <property type="entry name" value="Sigma_54_int_dom_ATP-bd_1"/>
</dbReference>
<dbReference type="AlphaFoldDB" id="C7LQK4"/>
<comment type="caution">
    <text evidence="6">Lacks conserved residue(s) required for the propagation of feature annotation.</text>
</comment>
<proteinExistence type="predicted"/>
<keyword evidence="3" id="KW-0805">Transcription regulation</keyword>
<dbReference type="EMBL" id="CP001629">
    <property type="protein sequence ID" value="ACU91510.1"/>
    <property type="molecule type" value="Genomic_DNA"/>
</dbReference>
<dbReference type="Pfam" id="PF00072">
    <property type="entry name" value="Response_reg"/>
    <property type="match status" value="1"/>
</dbReference>
<dbReference type="InterPro" id="IPR001789">
    <property type="entry name" value="Sig_transdc_resp-reg_receiver"/>
</dbReference>
<dbReference type="STRING" id="525897.Dbac_3438"/>
<organism evidence="9 10">
    <name type="scientific">Desulfomicrobium baculatum (strain DSM 4028 / VKM B-1378 / X)</name>
    <name type="common">Desulfovibrio baculatus</name>
    <dbReference type="NCBI Taxonomy" id="525897"/>
    <lineage>
        <taxon>Bacteria</taxon>
        <taxon>Pseudomonadati</taxon>
        <taxon>Thermodesulfobacteriota</taxon>
        <taxon>Desulfovibrionia</taxon>
        <taxon>Desulfovibrionales</taxon>
        <taxon>Desulfomicrobiaceae</taxon>
        <taxon>Desulfomicrobium</taxon>
    </lineage>
</organism>
<dbReference type="InterPro" id="IPR011006">
    <property type="entry name" value="CheY-like_superfamily"/>
</dbReference>
<dbReference type="Pfam" id="PF00158">
    <property type="entry name" value="Sigma54_activat"/>
    <property type="match status" value="1"/>
</dbReference>
<evidence type="ECO:0000256" key="1">
    <source>
        <dbReference type="ARBA" id="ARBA00022741"/>
    </source>
</evidence>
<dbReference type="InterPro" id="IPR002078">
    <property type="entry name" value="Sigma_54_int"/>
</dbReference>
<feature type="domain" description="Response regulatory" evidence="8">
    <location>
        <begin position="7"/>
        <end position="121"/>
    </location>
</feature>
<dbReference type="PROSITE" id="PS00675">
    <property type="entry name" value="SIGMA54_INTERACT_1"/>
    <property type="match status" value="1"/>
</dbReference>
<dbReference type="InterPro" id="IPR025943">
    <property type="entry name" value="Sigma_54_int_dom_ATP-bd_2"/>
</dbReference>
<dbReference type="CDD" id="cd00009">
    <property type="entry name" value="AAA"/>
    <property type="match status" value="1"/>
</dbReference>
<reference evidence="9 10" key="1">
    <citation type="journal article" date="2009" name="Stand. Genomic Sci.">
        <title>Complete genome sequence of Desulfomicrobium baculatum type strain (X).</title>
        <authorList>
            <person name="Copeland A."/>
            <person name="Spring S."/>
            <person name="Goker M."/>
            <person name="Schneider S."/>
            <person name="Lapidus A."/>
            <person name="Del Rio T.G."/>
            <person name="Tice H."/>
            <person name="Cheng J.F."/>
            <person name="Chen F."/>
            <person name="Nolan M."/>
            <person name="Bruce D."/>
            <person name="Goodwin L."/>
            <person name="Pitluck S."/>
            <person name="Ivanova N."/>
            <person name="Mavrommatis K."/>
            <person name="Ovchinnikova G."/>
            <person name="Pati A."/>
            <person name="Chen A."/>
            <person name="Palaniappan K."/>
            <person name="Land M."/>
            <person name="Hauser L."/>
            <person name="Chang Y.J."/>
            <person name="Jeffries C.C."/>
            <person name="Meincke L."/>
            <person name="Sims D."/>
            <person name="Brettin T."/>
            <person name="Detter J.C."/>
            <person name="Han C."/>
            <person name="Chain P."/>
            <person name="Bristow J."/>
            <person name="Eisen J.A."/>
            <person name="Markowitz V."/>
            <person name="Hugenholtz P."/>
            <person name="Kyrpides N.C."/>
            <person name="Klenk H.P."/>
            <person name="Lucas S."/>
        </authorList>
    </citation>
    <scope>NUCLEOTIDE SEQUENCE [LARGE SCALE GENOMIC DNA]</scope>
    <source>
        <strain evidence="10">DSM 4028 / VKM B-1378 / X</strain>
    </source>
</reference>
<evidence type="ECO:0000313" key="10">
    <source>
        <dbReference type="Proteomes" id="UP000002216"/>
    </source>
</evidence>
<keyword evidence="2" id="KW-0067">ATP-binding</keyword>
<dbReference type="OrthoDB" id="9763792at2"/>
<evidence type="ECO:0000256" key="5">
    <source>
        <dbReference type="ARBA" id="ARBA00023163"/>
    </source>
</evidence>
<feature type="domain" description="Sigma-54 factor interaction" evidence="7">
    <location>
        <begin position="141"/>
        <end position="368"/>
    </location>
</feature>
<accession>C7LQK4</accession>
<dbReference type="SUPFAM" id="SSF52172">
    <property type="entry name" value="CheY-like"/>
    <property type="match status" value="1"/>
</dbReference>
<dbReference type="FunFam" id="3.40.50.300:FF:000006">
    <property type="entry name" value="DNA-binding transcriptional regulator NtrC"/>
    <property type="match status" value="1"/>
</dbReference>
<dbReference type="GO" id="GO:0000160">
    <property type="term" value="P:phosphorelay signal transduction system"/>
    <property type="evidence" value="ECO:0007669"/>
    <property type="project" value="InterPro"/>
</dbReference>
<keyword evidence="10" id="KW-1185">Reference proteome</keyword>
<dbReference type="GO" id="GO:0006355">
    <property type="term" value="P:regulation of DNA-templated transcription"/>
    <property type="evidence" value="ECO:0007669"/>
    <property type="project" value="InterPro"/>
</dbReference>
<gene>
    <name evidence="9" type="ordered locus">Dbac_3438</name>
</gene>
<dbReference type="PROSITE" id="PS00676">
    <property type="entry name" value="SIGMA54_INTERACT_2"/>
    <property type="match status" value="1"/>
</dbReference>
<dbReference type="InterPro" id="IPR058031">
    <property type="entry name" value="AAA_lid_NorR"/>
</dbReference>
<dbReference type="HOGENOM" id="CLU_000445_0_6_7"/>
<dbReference type="GO" id="GO:0043565">
    <property type="term" value="F:sequence-specific DNA binding"/>
    <property type="evidence" value="ECO:0007669"/>
    <property type="project" value="InterPro"/>
</dbReference>
<evidence type="ECO:0000313" key="9">
    <source>
        <dbReference type="EMBL" id="ACU91510.1"/>
    </source>
</evidence>
<dbReference type="RefSeq" id="WP_015775597.1">
    <property type="nucleotide sequence ID" value="NC_013173.1"/>
</dbReference>
<dbReference type="Gene3D" id="3.40.50.300">
    <property type="entry name" value="P-loop containing nucleotide triphosphate hydrolases"/>
    <property type="match status" value="1"/>
</dbReference>
<dbReference type="Pfam" id="PF02954">
    <property type="entry name" value="HTH_8"/>
    <property type="match status" value="1"/>
</dbReference>
<dbReference type="SUPFAM" id="SSF46689">
    <property type="entry name" value="Homeodomain-like"/>
    <property type="match status" value="1"/>
</dbReference>
<dbReference type="PANTHER" id="PTHR32071:SF122">
    <property type="entry name" value="SIGMA FACTOR"/>
    <property type="match status" value="1"/>
</dbReference>
<evidence type="ECO:0000256" key="4">
    <source>
        <dbReference type="ARBA" id="ARBA00023125"/>
    </source>
</evidence>
<evidence type="ECO:0000256" key="3">
    <source>
        <dbReference type="ARBA" id="ARBA00023015"/>
    </source>
</evidence>
<dbReference type="InterPro" id="IPR002197">
    <property type="entry name" value="HTH_Fis"/>
</dbReference>
<dbReference type="PANTHER" id="PTHR32071">
    <property type="entry name" value="TRANSCRIPTIONAL REGULATORY PROTEIN"/>
    <property type="match status" value="1"/>
</dbReference>
<evidence type="ECO:0000256" key="6">
    <source>
        <dbReference type="PROSITE-ProRule" id="PRU00169"/>
    </source>
</evidence>
<dbReference type="CDD" id="cd00156">
    <property type="entry name" value="REC"/>
    <property type="match status" value="1"/>
</dbReference>
<keyword evidence="5" id="KW-0804">Transcription</keyword>
<dbReference type="InterPro" id="IPR009057">
    <property type="entry name" value="Homeodomain-like_sf"/>
</dbReference>
<dbReference type="Pfam" id="PF25601">
    <property type="entry name" value="AAA_lid_14"/>
    <property type="match status" value="1"/>
</dbReference>
<dbReference type="GO" id="GO:0005524">
    <property type="term" value="F:ATP binding"/>
    <property type="evidence" value="ECO:0007669"/>
    <property type="project" value="UniProtKB-KW"/>
</dbReference>
<dbReference type="PROSITE" id="PS50045">
    <property type="entry name" value="SIGMA54_INTERACT_4"/>
    <property type="match status" value="1"/>
</dbReference>
<dbReference type="InterPro" id="IPR003593">
    <property type="entry name" value="AAA+_ATPase"/>
</dbReference>
<dbReference type="SMART" id="SM00382">
    <property type="entry name" value="AAA"/>
    <property type="match status" value="1"/>
</dbReference>
<dbReference type="InterPro" id="IPR027417">
    <property type="entry name" value="P-loop_NTPase"/>
</dbReference>
<dbReference type="Gene3D" id="1.10.8.60">
    <property type="match status" value="1"/>
</dbReference>
<dbReference type="Gene3D" id="1.10.10.60">
    <property type="entry name" value="Homeodomain-like"/>
    <property type="match status" value="1"/>
</dbReference>
<dbReference type="SUPFAM" id="SSF52540">
    <property type="entry name" value="P-loop containing nucleoside triphosphate hydrolases"/>
    <property type="match status" value="1"/>
</dbReference>
<dbReference type="Gene3D" id="3.40.50.2300">
    <property type="match status" value="1"/>
</dbReference>
<evidence type="ECO:0000259" key="7">
    <source>
        <dbReference type="PROSITE" id="PS50045"/>
    </source>
</evidence>
<dbReference type="PROSITE" id="PS00688">
    <property type="entry name" value="SIGMA54_INTERACT_3"/>
    <property type="match status" value="1"/>
</dbReference>
<protein>
    <submittedName>
        <fullName evidence="9">Two component, sigma54 specific, transcriptional regulator, Fis family</fullName>
    </submittedName>
</protein>
<dbReference type="SMART" id="SM00448">
    <property type="entry name" value="REC"/>
    <property type="match status" value="1"/>
</dbReference>
<evidence type="ECO:0000259" key="8">
    <source>
        <dbReference type="PROSITE" id="PS50110"/>
    </source>
</evidence>
<dbReference type="eggNOG" id="COG2204">
    <property type="taxonomic scope" value="Bacteria"/>
</dbReference>